<dbReference type="KEGG" id="cluj:IAU68_07005"/>
<evidence type="ECO:0000313" key="1">
    <source>
        <dbReference type="EMBL" id="MBC3178133.1"/>
    </source>
</evidence>
<evidence type="ECO:0000313" key="2">
    <source>
        <dbReference type="EMBL" id="QNP89453.1"/>
    </source>
</evidence>
<proteinExistence type="predicted"/>
<organism evidence="2 3">
    <name type="scientific">Corynebacterium lujinxingii</name>
    <dbReference type="NCBI Taxonomy" id="2763010"/>
    <lineage>
        <taxon>Bacteria</taxon>
        <taxon>Bacillati</taxon>
        <taxon>Actinomycetota</taxon>
        <taxon>Actinomycetes</taxon>
        <taxon>Mycobacteriales</taxon>
        <taxon>Corynebacteriaceae</taxon>
        <taxon>Corynebacterium</taxon>
    </lineage>
</organism>
<dbReference type="Proteomes" id="UP000516235">
    <property type="component" value="Chromosome"/>
</dbReference>
<reference evidence="3 4" key="1">
    <citation type="submission" date="2020-08" db="EMBL/GenBank/DDBJ databases">
        <title>novel species in genus Corynebacterium.</title>
        <authorList>
            <person name="Zhang G."/>
        </authorList>
    </citation>
    <scope>NUCLEOTIDE SEQUENCE [LARGE SCALE GENOMIC DNA]</scope>
    <source>
        <strain evidence="2">Zg-917</strain>
        <strain evidence="3 4">zg-917</strain>
    </source>
</reference>
<name>A0A7H0JWN7_9CORY</name>
<dbReference type="Proteomes" id="UP000642876">
    <property type="component" value="Unassembled WGS sequence"/>
</dbReference>
<keyword evidence="4" id="KW-1185">Reference proteome</keyword>
<dbReference type="EMBL" id="JACMYE010000001">
    <property type="protein sequence ID" value="MBC3178133.1"/>
    <property type="molecule type" value="Genomic_DNA"/>
</dbReference>
<sequence>MPEAKSFTRRAPNRRPRLFKVGDARAALADFDRGCETTCYTFGQFSIIDVIVALLGKTGPADVVISTWTAGAADLRRASELMHDRRIRSCRWIVDHSFKNRQPEYLETMVDLFGADSIRSLKTHAKFVVVSNDEWNIVVRTSMNLNENRRLENFDVVDDEAFCRWHLDLTEGVFADRAAGDWVDRDDLDLSGVADTPPEYTCEVGRASFGRVYEKGVASVGPVRPIRRA</sequence>
<dbReference type="AlphaFoldDB" id="A0A7H0JWN7"/>
<evidence type="ECO:0000313" key="3">
    <source>
        <dbReference type="Proteomes" id="UP000516235"/>
    </source>
</evidence>
<protein>
    <recommendedName>
        <fullName evidence="5">Phospholipase D-like domain-containing protein</fullName>
    </recommendedName>
</protein>
<gene>
    <name evidence="1" type="ORF">H7348_02195</name>
    <name evidence="2" type="ORF">IAU68_07005</name>
</gene>
<evidence type="ECO:0000313" key="4">
    <source>
        <dbReference type="Proteomes" id="UP000642876"/>
    </source>
</evidence>
<accession>A0A7H0JWN7</accession>
<evidence type="ECO:0008006" key="5">
    <source>
        <dbReference type="Google" id="ProtNLM"/>
    </source>
</evidence>
<dbReference type="EMBL" id="CP061032">
    <property type="protein sequence ID" value="QNP89453.1"/>
    <property type="molecule type" value="Genomic_DNA"/>
</dbReference>
<dbReference type="RefSeq" id="WP_171192597.1">
    <property type="nucleotide sequence ID" value="NZ_CP061032.1"/>
</dbReference>